<organism evidence="1 2">
    <name type="scientific">Streptomyces hazeniae</name>
    <dbReference type="NCBI Taxonomy" id="3075538"/>
    <lineage>
        <taxon>Bacteria</taxon>
        <taxon>Bacillati</taxon>
        <taxon>Actinomycetota</taxon>
        <taxon>Actinomycetes</taxon>
        <taxon>Kitasatosporales</taxon>
        <taxon>Streptomycetaceae</taxon>
        <taxon>Streptomyces</taxon>
    </lineage>
</organism>
<evidence type="ECO:0008006" key="3">
    <source>
        <dbReference type="Google" id="ProtNLM"/>
    </source>
</evidence>
<keyword evidence="2" id="KW-1185">Reference proteome</keyword>
<accession>A0ABU2NX83</accession>
<dbReference type="Gene3D" id="1.10.287.1060">
    <property type="entry name" value="ESAT-6-like"/>
    <property type="match status" value="1"/>
</dbReference>
<name>A0ABU2NX83_9ACTN</name>
<dbReference type="EMBL" id="JAVREQ010000013">
    <property type="protein sequence ID" value="MDT0380223.1"/>
    <property type="molecule type" value="Genomic_DNA"/>
</dbReference>
<evidence type="ECO:0000313" key="2">
    <source>
        <dbReference type="Proteomes" id="UP001183414"/>
    </source>
</evidence>
<reference evidence="2" key="1">
    <citation type="submission" date="2023-07" db="EMBL/GenBank/DDBJ databases">
        <title>30 novel species of actinomycetes from the DSMZ collection.</title>
        <authorList>
            <person name="Nouioui I."/>
        </authorList>
    </citation>
    <scope>NUCLEOTIDE SEQUENCE [LARGE SCALE GENOMIC DNA]</scope>
    <source>
        <strain evidence="2">DSM 42041</strain>
    </source>
</reference>
<sequence>MEPEALRTYARNVGKEVERIRRIRNKINGVTLSPGAFGKLPESDELATDYEKQRTDGLEDLKDAASTLEDLVDAVKDTAKAYDRTEDDVDVTFGGR</sequence>
<evidence type="ECO:0000313" key="1">
    <source>
        <dbReference type="EMBL" id="MDT0380223.1"/>
    </source>
</evidence>
<proteinExistence type="predicted"/>
<comment type="caution">
    <text evidence="1">The sequence shown here is derived from an EMBL/GenBank/DDBJ whole genome shotgun (WGS) entry which is preliminary data.</text>
</comment>
<gene>
    <name evidence="1" type="ORF">RM572_15810</name>
</gene>
<protein>
    <recommendedName>
        <fullName evidence="3">Excreted virulence factor EspC (Type VII ESX diderm)</fullName>
    </recommendedName>
</protein>
<dbReference type="Proteomes" id="UP001183414">
    <property type="component" value="Unassembled WGS sequence"/>
</dbReference>